<dbReference type="PANTHER" id="PTHR34523">
    <property type="entry name" value="COILED-COIL DOMAIN-CONTAINING PROTEIN 138"/>
    <property type="match status" value="1"/>
</dbReference>
<dbReference type="OrthoDB" id="2161164at2759"/>
<dbReference type="PANTHER" id="PTHR34523:SF1">
    <property type="entry name" value="COILED-COIL DOMAIN-CONTAINING PROTEIN 138"/>
    <property type="match status" value="1"/>
</dbReference>
<dbReference type="STRING" id="372326.A0A1V4J3M1"/>
<dbReference type="InterPro" id="IPR048751">
    <property type="entry name" value="CCDC138_CC"/>
</dbReference>
<dbReference type="InterPro" id="IPR038798">
    <property type="entry name" value="CCDC138"/>
</dbReference>
<dbReference type="InterPro" id="IPR016024">
    <property type="entry name" value="ARM-type_fold"/>
</dbReference>
<dbReference type="Proteomes" id="UP000190648">
    <property type="component" value="Unassembled WGS sequence"/>
</dbReference>
<feature type="domain" description="Coiled-coil-domain-containing protein 138 coiled-coil" evidence="3">
    <location>
        <begin position="303"/>
        <end position="361"/>
    </location>
</feature>
<evidence type="ECO:0000259" key="2">
    <source>
        <dbReference type="Pfam" id="PF21035"/>
    </source>
</evidence>
<gene>
    <name evidence="4" type="primary">CCDC138</name>
    <name evidence="4" type="ORF">AV530_016793</name>
</gene>
<sequence length="708" mass="80286">MAGPGHGFTVSPDRSAQCLQRRYLRGPAGVRREGWGYVPREGGGRRVQYQSQKQDLNELQELTCKDCLSGALHIGYKSGSSLEYKGDMDSSLENTTISLSKCSLVSEFTESGQENSIRSPSDFLQSFKDWDCLDDEKDYFCDSSGLEVEEKTINGSETDAVQNTAMYVETGSTLPSRLGANTRENSDQSITNALARRIVNEADVQACNSQGLIPPHISQIYDELFVIHQKLQRESSAQQEYALQLQKRERFLTERETLLFKHEAALAKIRGVEEEVHTKFGIIKEQHEAEVKQLTEALREITKENRRLKSSFDTLKEINDSLKKQLNDVTELNKKLEGQARKVQARLENLQRKHEFLTVQKSKNICQVVQQSKPVKHEKVMVTSKIAKLPLNSQVYELLTFLMDWISDQHLSRIKIQEEKGDSYKPLVTQTSKNTCTQERCMKLLPIATEQLQWMPFVNPKLHVPVIKFIYWSIRQLDNGNQHATMTSTMRRLGEDIFKGIVSKGKLQSSSEQSTENKSKSAAFFKSSCMPLRFLSTLIVLKTVTQVDYLAQALDSLRTDLKTDEGKALFLEYQCMPVILSHLKVSSRGLLSSALDGLLQMTMESGFLQPFLEACSNESFFRTCSVLLRSSKLDIQVLEKLCVILQKLSRIKSNKKMFELFALHQVIQELHRTTNADHAFLCINLNSILLNLGLLRSNSLTSSLSTSH</sequence>
<accession>A0A1V4J3M1</accession>
<comment type="caution">
    <text evidence="4">The sequence shown here is derived from an EMBL/GenBank/DDBJ whole genome shotgun (WGS) entry which is preliminary data.</text>
</comment>
<keyword evidence="5" id="KW-1185">Reference proteome</keyword>
<reference evidence="4 5" key="1">
    <citation type="submission" date="2016-02" db="EMBL/GenBank/DDBJ databases">
        <title>Band-tailed pigeon sequencing and assembly.</title>
        <authorList>
            <person name="Soares A.E."/>
            <person name="Novak B.J."/>
            <person name="Rice E.S."/>
            <person name="O'Connell B."/>
            <person name="Chang D."/>
            <person name="Weber S."/>
            <person name="Shapiro B."/>
        </authorList>
    </citation>
    <scope>NUCLEOTIDE SEQUENCE [LARGE SCALE GENOMIC DNA]</scope>
    <source>
        <strain evidence="4">BTP2013</strain>
        <tissue evidence="4">Blood</tissue>
    </source>
</reference>
<protein>
    <submittedName>
        <fullName evidence="4">Coiled-coil domain-containing protein 138 isoform B</fullName>
    </submittedName>
</protein>
<evidence type="ECO:0000256" key="1">
    <source>
        <dbReference type="SAM" id="Coils"/>
    </source>
</evidence>
<evidence type="ECO:0000259" key="3">
    <source>
        <dbReference type="Pfam" id="PF21037"/>
    </source>
</evidence>
<keyword evidence="1" id="KW-0175">Coiled coil</keyword>
<dbReference type="Pfam" id="PF21037">
    <property type="entry name" value="CCDC138_cc"/>
    <property type="match status" value="1"/>
</dbReference>
<name>A0A1V4J3M1_PATFA</name>
<dbReference type="EMBL" id="LSYS01009367">
    <property type="protein sequence ID" value="OPJ66812.1"/>
    <property type="molecule type" value="Genomic_DNA"/>
</dbReference>
<dbReference type="AlphaFoldDB" id="A0A1V4J3M1"/>
<feature type="domain" description="Coiled-coil" evidence="2">
    <location>
        <begin position="402"/>
        <end position="692"/>
    </location>
</feature>
<evidence type="ECO:0000313" key="5">
    <source>
        <dbReference type="Proteomes" id="UP000190648"/>
    </source>
</evidence>
<proteinExistence type="predicted"/>
<dbReference type="Pfam" id="PF21035">
    <property type="entry name" value="CCDC138_C"/>
    <property type="match status" value="1"/>
</dbReference>
<organism evidence="4 5">
    <name type="scientific">Patagioenas fasciata monilis</name>
    <dbReference type="NCBI Taxonomy" id="372326"/>
    <lineage>
        <taxon>Eukaryota</taxon>
        <taxon>Metazoa</taxon>
        <taxon>Chordata</taxon>
        <taxon>Craniata</taxon>
        <taxon>Vertebrata</taxon>
        <taxon>Euteleostomi</taxon>
        <taxon>Archelosauria</taxon>
        <taxon>Archosauria</taxon>
        <taxon>Dinosauria</taxon>
        <taxon>Saurischia</taxon>
        <taxon>Theropoda</taxon>
        <taxon>Coelurosauria</taxon>
        <taxon>Aves</taxon>
        <taxon>Neognathae</taxon>
        <taxon>Neoaves</taxon>
        <taxon>Columbimorphae</taxon>
        <taxon>Columbiformes</taxon>
        <taxon>Columbidae</taxon>
        <taxon>Patagioenas</taxon>
    </lineage>
</organism>
<dbReference type="InterPro" id="IPR048750">
    <property type="entry name" value="CCDC138_C"/>
</dbReference>
<feature type="coiled-coil region" evidence="1">
    <location>
        <begin position="284"/>
        <end position="360"/>
    </location>
</feature>
<evidence type="ECO:0000313" key="4">
    <source>
        <dbReference type="EMBL" id="OPJ66812.1"/>
    </source>
</evidence>
<dbReference type="SUPFAM" id="SSF48371">
    <property type="entry name" value="ARM repeat"/>
    <property type="match status" value="1"/>
</dbReference>
<dbReference type="Gene3D" id="1.20.5.340">
    <property type="match status" value="1"/>
</dbReference>